<reference evidence="3 4" key="1">
    <citation type="submission" date="2016-07" db="EMBL/GenBank/DDBJ databases">
        <title>Pervasive Adenine N6-methylation of Active Genes in Fungi.</title>
        <authorList>
            <consortium name="DOE Joint Genome Institute"/>
            <person name="Mondo S.J."/>
            <person name="Dannebaum R.O."/>
            <person name="Kuo R.C."/>
            <person name="Labutti K."/>
            <person name="Haridas S."/>
            <person name="Kuo A."/>
            <person name="Salamov A."/>
            <person name="Ahrendt S.R."/>
            <person name="Lipzen A."/>
            <person name="Sullivan W."/>
            <person name="Andreopoulos W.B."/>
            <person name="Clum A."/>
            <person name="Lindquist E."/>
            <person name="Daum C."/>
            <person name="Ramamoorthy G.K."/>
            <person name="Gryganskyi A."/>
            <person name="Culley D."/>
            <person name="Magnuson J.K."/>
            <person name="James T.Y."/>
            <person name="O'Malley M.A."/>
            <person name="Stajich J.E."/>
            <person name="Spatafora J.W."/>
            <person name="Visel A."/>
            <person name="Grigoriev I.V."/>
        </authorList>
    </citation>
    <scope>NUCLEOTIDE SEQUENCE [LARGE SCALE GENOMIC DNA]</scope>
    <source>
        <strain evidence="3 4">CBS 115471</strain>
    </source>
</reference>
<evidence type="ECO:0000256" key="2">
    <source>
        <dbReference type="SAM" id="SignalP"/>
    </source>
</evidence>
<dbReference type="EMBL" id="MCFA01000035">
    <property type="protein sequence ID" value="ORY14173.1"/>
    <property type="molecule type" value="Genomic_DNA"/>
</dbReference>
<gene>
    <name evidence="3" type="ORF">BCR34DRAFT_599374</name>
</gene>
<evidence type="ECO:0000313" key="4">
    <source>
        <dbReference type="Proteomes" id="UP000193144"/>
    </source>
</evidence>
<evidence type="ECO:0000313" key="3">
    <source>
        <dbReference type="EMBL" id="ORY14173.1"/>
    </source>
</evidence>
<accession>A0A1Y1ZV76</accession>
<feature type="signal peptide" evidence="2">
    <location>
        <begin position="1"/>
        <end position="20"/>
    </location>
</feature>
<keyword evidence="2" id="KW-0732">Signal</keyword>
<feature type="compositionally biased region" description="Basic and acidic residues" evidence="1">
    <location>
        <begin position="89"/>
        <end position="102"/>
    </location>
</feature>
<organism evidence="3 4">
    <name type="scientific">Clohesyomyces aquaticus</name>
    <dbReference type="NCBI Taxonomy" id="1231657"/>
    <lineage>
        <taxon>Eukaryota</taxon>
        <taxon>Fungi</taxon>
        <taxon>Dikarya</taxon>
        <taxon>Ascomycota</taxon>
        <taxon>Pezizomycotina</taxon>
        <taxon>Dothideomycetes</taxon>
        <taxon>Pleosporomycetidae</taxon>
        <taxon>Pleosporales</taxon>
        <taxon>Lindgomycetaceae</taxon>
        <taxon>Clohesyomyces</taxon>
    </lineage>
</organism>
<name>A0A1Y1ZV76_9PLEO</name>
<sequence>MGFGQVVALGLMALPALAFAEIYNETKGTEAYKGVRFPLAPSIALDGGVPESVESQPDGDLGAGIASAPNSTELGASNASDSDGISIQVEEKLPEGRRQSWY</sequence>
<dbReference type="Proteomes" id="UP000193144">
    <property type="component" value="Unassembled WGS sequence"/>
</dbReference>
<evidence type="ECO:0000256" key="1">
    <source>
        <dbReference type="SAM" id="MobiDB-lite"/>
    </source>
</evidence>
<comment type="caution">
    <text evidence="3">The sequence shown here is derived from an EMBL/GenBank/DDBJ whole genome shotgun (WGS) entry which is preliminary data.</text>
</comment>
<feature type="compositionally biased region" description="Polar residues" evidence="1">
    <location>
        <begin position="68"/>
        <end position="85"/>
    </location>
</feature>
<feature type="region of interest" description="Disordered" evidence="1">
    <location>
        <begin position="48"/>
        <end position="102"/>
    </location>
</feature>
<proteinExistence type="predicted"/>
<keyword evidence="4" id="KW-1185">Reference proteome</keyword>
<feature type="chain" id="PRO_5012350026" evidence="2">
    <location>
        <begin position="21"/>
        <end position="102"/>
    </location>
</feature>
<dbReference type="AlphaFoldDB" id="A0A1Y1ZV76"/>
<protein>
    <submittedName>
        <fullName evidence="3">Uncharacterized protein</fullName>
    </submittedName>
</protein>